<reference evidence="1 2" key="1">
    <citation type="submission" date="2020-08" db="EMBL/GenBank/DDBJ databases">
        <title>Genome sequencing of Purple Non-Sulfur Bacteria from various extreme environments.</title>
        <authorList>
            <person name="Mayer M."/>
        </authorList>
    </citation>
    <scope>NUCLEOTIDE SEQUENCE [LARGE SCALE GENOMIC DNA]</scope>
    <source>
        <strain evidence="1 2">JA131</strain>
    </source>
</reference>
<evidence type="ECO:0000313" key="1">
    <source>
        <dbReference type="EMBL" id="MBB4266570.1"/>
    </source>
</evidence>
<dbReference type="AlphaFoldDB" id="A0A7W6W9W7"/>
<protein>
    <submittedName>
        <fullName evidence="1">Uncharacterized protein</fullName>
    </submittedName>
</protein>
<comment type="caution">
    <text evidence="1">The sequence shown here is derived from an EMBL/GenBank/DDBJ whole genome shotgun (WGS) entry which is preliminary data.</text>
</comment>
<dbReference type="Proteomes" id="UP000554286">
    <property type="component" value="Unassembled WGS sequence"/>
</dbReference>
<accession>A0A7W6W9W7</accession>
<name>A0A7W6W9W7_9PROT</name>
<keyword evidence="2" id="KW-1185">Reference proteome</keyword>
<sequence length="355" mass="40715">MGAETPLHTSDGTLTPIEESDMDSLFVLPLDIIPFTTPALRQARMIKNAHLRSVIELFSDVSTGSGQVEINDLPKLMPWPEDEIHPDLVIARKLAMLHSYDVFSLRIMLRRIGVPVAEQAGLQLTPEKNQELTTYMTQFTRPLISQIYGGDETVKVERFEDVVKLFRDPDVKRARQRLTQMADALGIEVMEVPRFLEDYGDIFLSLSYYRRCLDMLTPLLDVFIDSMYEIRKNYQMRQDQNLLRSCDMIETTINELTAAITGRFENFDRSTKTMWENISAERFQKVKDLIQAYHVTIGGVLCGLTVKMNAWIRLFPRPTSGGPVKRSEFIMTDIRQGLENITRIEDSAPMLAQLE</sequence>
<evidence type="ECO:0000313" key="2">
    <source>
        <dbReference type="Proteomes" id="UP000554286"/>
    </source>
</evidence>
<dbReference type="RefSeq" id="WP_184045120.1">
    <property type="nucleotide sequence ID" value="NZ_JACIGK010000014.1"/>
</dbReference>
<gene>
    <name evidence="1" type="ORF">GGD89_002202</name>
</gene>
<organism evidence="1 2">
    <name type="scientific">Roseospira visakhapatnamensis</name>
    <dbReference type="NCBI Taxonomy" id="390880"/>
    <lineage>
        <taxon>Bacteria</taxon>
        <taxon>Pseudomonadati</taxon>
        <taxon>Pseudomonadota</taxon>
        <taxon>Alphaproteobacteria</taxon>
        <taxon>Rhodospirillales</taxon>
        <taxon>Rhodospirillaceae</taxon>
        <taxon>Roseospira</taxon>
    </lineage>
</organism>
<dbReference type="EMBL" id="JACIGK010000014">
    <property type="protein sequence ID" value="MBB4266570.1"/>
    <property type="molecule type" value="Genomic_DNA"/>
</dbReference>
<proteinExistence type="predicted"/>